<dbReference type="Proteomes" id="UP000070366">
    <property type="component" value="Unassembled WGS sequence"/>
</dbReference>
<accession>A0A136Q3M7</accession>
<protein>
    <submittedName>
        <fullName evidence="6">Sugar-binding domain protein</fullName>
    </submittedName>
</protein>
<keyword evidence="7" id="KW-1185">Reference proteome</keyword>
<keyword evidence="3 4" id="KW-0732">Signal</keyword>
<feature type="domain" description="Periplasmic binding protein" evidence="5">
    <location>
        <begin position="49"/>
        <end position="303"/>
    </location>
</feature>
<feature type="chain" id="PRO_5007478583" evidence="4">
    <location>
        <begin position="23"/>
        <end position="325"/>
    </location>
</feature>
<feature type="signal peptide" evidence="4">
    <location>
        <begin position="1"/>
        <end position="22"/>
    </location>
</feature>
<dbReference type="InterPro" id="IPR028082">
    <property type="entry name" value="Peripla_BP_I"/>
</dbReference>
<dbReference type="STRING" id="626937.HMPREF3293_01888"/>
<evidence type="ECO:0000256" key="1">
    <source>
        <dbReference type="ARBA" id="ARBA00004196"/>
    </source>
</evidence>
<evidence type="ECO:0000259" key="5">
    <source>
        <dbReference type="Pfam" id="PF13407"/>
    </source>
</evidence>
<dbReference type="Pfam" id="PF13407">
    <property type="entry name" value="Peripla_BP_4"/>
    <property type="match status" value="1"/>
</dbReference>
<dbReference type="GO" id="GO:0030313">
    <property type="term" value="C:cell envelope"/>
    <property type="evidence" value="ECO:0007669"/>
    <property type="project" value="UniProtKB-SubCell"/>
</dbReference>
<dbReference type="Gene3D" id="3.40.50.2300">
    <property type="match status" value="2"/>
</dbReference>
<proteinExistence type="inferred from homology"/>
<dbReference type="PANTHER" id="PTHR46847:SF1">
    <property type="entry name" value="D-ALLOSE-BINDING PERIPLASMIC PROTEIN-RELATED"/>
    <property type="match status" value="1"/>
</dbReference>
<dbReference type="KEGG" id="cmiu:B1H56_05735"/>
<dbReference type="RefSeq" id="WP_066517935.1">
    <property type="nucleotide sequence ID" value="NZ_CABMOF010000001.1"/>
</dbReference>
<comment type="caution">
    <text evidence="6">The sequence shown here is derived from an EMBL/GenBank/DDBJ whole genome shotgun (WGS) entry which is preliminary data.</text>
</comment>
<evidence type="ECO:0000313" key="7">
    <source>
        <dbReference type="Proteomes" id="UP000070366"/>
    </source>
</evidence>
<dbReference type="InterPro" id="IPR025997">
    <property type="entry name" value="SBP_2_dom"/>
</dbReference>
<dbReference type="PANTHER" id="PTHR46847">
    <property type="entry name" value="D-ALLOSE-BINDING PERIPLASMIC PROTEIN-RELATED"/>
    <property type="match status" value="1"/>
</dbReference>
<evidence type="ECO:0000256" key="3">
    <source>
        <dbReference type="ARBA" id="ARBA00022729"/>
    </source>
</evidence>
<evidence type="ECO:0000256" key="2">
    <source>
        <dbReference type="ARBA" id="ARBA00007639"/>
    </source>
</evidence>
<sequence length="325" mass="34779">MKKIVVLMMAVVFAVIGCVACAAPAAQPETASESAAATGAASDGEGLVFGFTTITNSNEFMVKIQKGIEDKCAELGIEVICNDPDMDANKQISQVESFIAQGVDAIIMDPCDADASSPAVTKAQEAGIPIINVNSVTTTAPDVFVGSRDEESSELAIEFIAEKLGSKGNLCMIHGNPGQSAEIKRSDGAYTVLEKYPDMTLLAEDTAHWSREEAMALTENWIQSYGDQINAIFSQNDEMVMGALKAAENNNMKENMIIVGVDAIPDALQAVKDGRLDATVFQDAYGQATMAVEMAYKMVKGEEVEAETYVPFQLVTIDNVDNYLE</sequence>
<dbReference type="CDD" id="cd06301">
    <property type="entry name" value="PBP1_rhizopine_binding-like"/>
    <property type="match status" value="1"/>
</dbReference>
<comment type="similarity">
    <text evidence="2">Belongs to the bacterial solute-binding protein 2 family.</text>
</comment>
<dbReference type="PROSITE" id="PS51257">
    <property type="entry name" value="PROKAR_LIPOPROTEIN"/>
    <property type="match status" value="1"/>
</dbReference>
<name>A0A136Q3M7_9FIRM</name>
<dbReference type="GO" id="GO:0030246">
    <property type="term" value="F:carbohydrate binding"/>
    <property type="evidence" value="ECO:0007669"/>
    <property type="project" value="UniProtKB-ARBA"/>
</dbReference>
<evidence type="ECO:0000256" key="4">
    <source>
        <dbReference type="SAM" id="SignalP"/>
    </source>
</evidence>
<gene>
    <name evidence="6" type="ORF">HMPREF3293_01888</name>
</gene>
<organism evidence="6 7">
    <name type="scientific">Christensenella minuta</name>
    <dbReference type="NCBI Taxonomy" id="626937"/>
    <lineage>
        <taxon>Bacteria</taxon>
        <taxon>Bacillati</taxon>
        <taxon>Bacillota</taxon>
        <taxon>Clostridia</taxon>
        <taxon>Christensenellales</taxon>
        <taxon>Christensenellaceae</taxon>
        <taxon>Christensenella</taxon>
    </lineage>
</organism>
<dbReference type="SUPFAM" id="SSF53822">
    <property type="entry name" value="Periplasmic binding protein-like I"/>
    <property type="match status" value="1"/>
</dbReference>
<dbReference type="AlphaFoldDB" id="A0A136Q3M7"/>
<dbReference type="OrthoDB" id="9769193at2"/>
<comment type="subcellular location">
    <subcellularLocation>
        <location evidence="1">Cell envelope</location>
    </subcellularLocation>
</comment>
<reference evidence="7" key="1">
    <citation type="submission" date="2016-02" db="EMBL/GenBank/DDBJ databases">
        <authorList>
            <person name="Mitreva M."/>
            <person name="Pepin K.H."/>
            <person name="Mihindukulasuriya K.A."/>
            <person name="Fulton R."/>
            <person name="Fronick C."/>
            <person name="O'Laughlin M."/>
            <person name="Miner T."/>
            <person name="Herter B."/>
            <person name="Rosa B.A."/>
            <person name="Cordes M."/>
            <person name="Tomlinson C."/>
            <person name="Wollam A."/>
            <person name="Palsikar V.B."/>
            <person name="Mardis E.R."/>
            <person name="Wilson R.K."/>
        </authorList>
    </citation>
    <scope>NUCLEOTIDE SEQUENCE [LARGE SCALE GENOMIC DNA]</scope>
    <source>
        <strain evidence="7">DSM 22607</strain>
    </source>
</reference>
<evidence type="ECO:0000313" key="6">
    <source>
        <dbReference type="EMBL" id="KXK65298.1"/>
    </source>
</evidence>
<dbReference type="EMBL" id="LSZW01000062">
    <property type="protein sequence ID" value="KXK65298.1"/>
    <property type="molecule type" value="Genomic_DNA"/>
</dbReference>